<protein>
    <submittedName>
        <fullName evidence="2">Bacteriophage CI repressor-like protein</fullName>
    </submittedName>
</protein>
<evidence type="ECO:0000313" key="2">
    <source>
        <dbReference type="EMBL" id="QDQ42517.1"/>
    </source>
</evidence>
<dbReference type="RefSeq" id="WP_052250400.1">
    <property type="nucleotide sequence ID" value="NZ_CP037899.1"/>
</dbReference>
<dbReference type="AlphaFoldDB" id="A0A516TMP6"/>
<reference evidence="3" key="1">
    <citation type="submission" date="2019-03" db="EMBL/GenBank/DDBJ databases">
        <title>Complete genome of Methylacidiphilum kamchatkense Kam1.</title>
        <authorList>
            <person name="Kruse T."/>
            <person name="Murarilal Ratnadevi C."/>
            <person name="Erikstad H.-A."/>
            <person name="Birkeland N.-K."/>
        </authorList>
    </citation>
    <scope>NUCLEOTIDE SEQUENCE [LARGE SCALE GENOMIC DNA]</scope>
    <source>
        <strain evidence="3">kam1</strain>
    </source>
</reference>
<dbReference type="GO" id="GO:0003677">
    <property type="term" value="F:DNA binding"/>
    <property type="evidence" value="ECO:0007669"/>
    <property type="project" value="InterPro"/>
</dbReference>
<dbReference type="GO" id="GO:0045892">
    <property type="term" value="P:negative regulation of DNA-templated transcription"/>
    <property type="evidence" value="ECO:0007669"/>
    <property type="project" value="InterPro"/>
</dbReference>
<dbReference type="Pfam" id="PF07022">
    <property type="entry name" value="Phage_CI_repr"/>
    <property type="match status" value="1"/>
</dbReference>
<dbReference type="EMBL" id="CP037899">
    <property type="protein sequence ID" value="QDQ42517.1"/>
    <property type="molecule type" value="Genomic_DNA"/>
</dbReference>
<dbReference type="InterPro" id="IPR010744">
    <property type="entry name" value="Phage_CI_N"/>
</dbReference>
<evidence type="ECO:0000313" key="3">
    <source>
        <dbReference type="Proteomes" id="UP000315925"/>
    </source>
</evidence>
<accession>A0A516TMP6</accession>
<dbReference type="InterPro" id="IPR001387">
    <property type="entry name" value="Cro/C1-type_HTH"/>
</dbReference>
<sequence>MKTYKNHDPNRGKRIKEALSARLCNKQLALAKELGIHECTICRWQQGKSISLKHAALLCEKLDISMDWLILGRGEMNFHHNGKNGYSFQKIDLKEVEEFRKLPEDIYQALMSLLKEISKRL</sequence>
<name>A0A516TMP6_9BACT</name>
<organism evidence="2 3">
    <name type="scientific">Methylacidiphilum kamchatkense Kam1</name>
    <dbReference type="NCBI Taxonomy" id="1202785"/>
    <lineage>
        <taxon>Bacteria</taxon>
        <taxon>Pseudomonadati</taxon>
        <taxon>Verrucomicrobiota</taxon>
        <taxon>Methylacidiphilae</taxon>
        <taxon>Methylacidiphilales</taxon>
        <taxon>Methylacidiphilaceae</taxon>
        <taxon>Methylacidiphilum (ex Ratnadevi et al. 2023)</taxon>
    </lineage>
</organism>
<feature type="domain" description="HTH cro/C1-type" evidence="1">
    <location>
        <begin position="27"/>
        <end position="69"/>
    </location>
</feature>
<evidence type="ECO:0000259" key="1">
    <source>
        <dbReference type="PROSITE" id="PS50943"/>
    </source>
</evidence>
<dbReference type="KEGG" id="mkc:kam1_1292"/>
<dbReference type="SUPFAM" id="SSF47413">
    <property type="entry name" value="lambda repressor-like DNA-binding domains"/>
    <property type="match status" value="1"/>
</dbReference>
<dbReference type="CDD" id="cd00093">
    <property type="entry name" value="HTH_XRE"/>
    <property type="match status" value="1"/>
</dbReference>
<dbReference type="PROSITE" id="PS50943">
    <property type="entry name" value="HTH_CROC1"/>
    <property type="match status" value="1"/>
</dbReference>
<dbReference type="InterPro" id="IPR010982">
    <property type="entry name" value="Lambda_DNA-bd_dom_sf"/>
</dbReference>
<dbReference type="Proteomes" id="UP000315925">
    <property type="component" value="Chromosome"/>
</dbReference>
<proteinExistence type="predicted"/>
<gene>
    <name evidence="2" type="ORF">kam1_1292</name>
</gene>
<dbReference type="OrthoDB" id="2365258at2"/>
<dbReference type="Gene3D" id="1.10.260.40">
    <property type="entry name" value="lambda repressor-like DNA-binding domains"/>
    <property type="match status" value="1"/>
</dbReference>